<dbReference type="EMBL" id="HBHX01002065">
    <property type="protein sequence ID" value="CAE0098233.1"/>
    <property type="molecule type" value="Transcribed_RNA"/>
</dbReference>
<accession>A0A7S3ACL8</accession>
<name>A0A7S3ACL8_9EUKA</name>
<organism evidence="1">
    <name type="scientific">Haptolina ericina</name>
    <dbReference type="NCBI Taxonomy" id="156174"/>
    <lineage>
        <taxon>Eukaryota</taxon>
        <taxon>Haptista</taxon>
        <taxon>Haptophyta</taxon>
        <taxon>Prymnesiophyceae</taxon>
        <taxon>Prymnesiales</taxon>
        <taxon>Prymnesiaceae</taxon>
        <taxon>Haptolina</taxon>
    </lineage>
</organism>
<dbReference type="AlphaFoldDB" id="A0A7S3ACL8"/>
<gene>
    <name evidence="1" type="ORF">HERI1096_LOCUS1131</name>
</gene>
<reference evidence="1" key="1">
    <citation type="submission" date="2021-01" db="EMBL/GenBank/DDBJ databases">
        <authorList>
            <person name="Corre E."/>
            <person name="Pelletier E."/>
            <person name="Niang G."/>
            <person name="Scheremetjew M."/>
            <person name="Finn R."/>
            <person name="Kale V."/>
            <person name="Holt S."/>
            <person name="Cochrane G."/>
            <person name="Meng A."/>
            <person name="Brown T."/>
            <person name="Cohen L."/>
        </authorList>
    </citation>
    <scope>NUCLEOTIDE SEQUENCE</scope>
    <source>
        <strain evidence="1">CCMP281</strain>
    </source>
</reference>
<protein>
    <submittedName>
        <fullName evidence="1">Uncharacterized protein</fullName>
    </submittedName>
</protein>
<sequence>MTDLLPVPCVCSALLIWQQVLNSLLYWLLDLAFKEMRINQAAPRWAPEPFLLRLPGVEGRMVTKLARLGHLLELLASSPSACDAHGPLDPNMATDAPLDGAELLRVVREVETTVLLLNTIRTSCEGRGEGVPRVVEQYMRLITLPSLQLSDMEALQYRALAEMLDLEYEFVASRKAAIAKAFDEWDHPELLFRYLDDNREDVQMAPLIKRWIRAILGLSDETLRQLRREAAANVRHLKRMPQAALLRWYSEACPGTSSMVTLFLLGEDAGSCLRIIGNEGNQYNRALMGYVLQSHVRALVVRDASGRVLARSLVRLLLRSDTLTPVIFCDPVFFTKHYSRELQASLHAQARALELHTRVPVVHAGSLLPLLDPPLAEGGHVRRVEKLGHSVVWVDLLEMDGIAPYTYSEELPYDDLLDQHRSGVQERTADNTVLVVAALPRADSPSAHQYVAEREGQTAWTRDGGSVGLPAAVLTQLRSSEHVCHQFNPSTARARDLCATELESKATDRTVHKFQASLLAWLLGGHGGG</sequence>
<evidence type="ECO:0000313" key="1">
    <source>
        <dbReference type="EMBL" id="CAE0098233.1"/>
    </source>
</evidence>
<proteinExistence type="predicted"/>